<keyword evidence="3" id="KW-1133">Transmembrane helix</keyword>
<keyword evidence="4" id="KW-0472">Membrane</keyword>
<evidence type="ECO:0000259" key="5">
    <source>
        <dbReference type="Pfam" id="PF12698"/>
    </source>
</evidence>
<dbReference type="InterPro" id="IPR013525">
    <property type="entry name" value="ABC2_TM"/>
</dbReference>
<dbReference type="EMBL" id="CP011311">
    <property type="protein sequence ID" value="AKE39043.1"/>
    <property type="molecule type" value="Genomic_DNA"/>
</dbReference>
<comment type="subcellular location">
    <subcellularLocation>
        <location evidence="1">Membrane</location>
        <topology evidence="1">Multi-pass membrane protein</topology>
    </subcellularLocation>
</comment>
<evidence type="ECO:0000256" key="3">
    <source>
        <dbReference type="ARBA" id="ARBA00022989"/>
    </source>
</evidence>
<dbReference type="InterPro" id="IPR017501">
    <property type="entry name" value="Phage_infect_YhgE_C"/>
</dbReference>
<sequence>MKNILTILRNDLRSVRNNVMTAIILFGIAIIPLLFTAFNVLASWDPFGNTDQLEIAVASDDEGYESDLAPLELNLGDEVLSQLSRNENIDWVLTNTDDAIEGTRSGEYYAGIVLPPDFSQDLLTFYFEGTEPTKLQLYTNEKKNALSTTITQQGAMGVVQSIDESFTQVVASVGIGAVSNLEDFLNDDETQSAFGTIEQRMDTTATRLNGASDTVRSLSSLLDGTIPLAQAADNILTAAGNQTADSNVPEVDNTVSGSTGSLGGALEATVGSYSAVEDELSELLDRADATRSQAAESYRSAAERVDQQTAAMRELRDAVNSQADNTALPGPARSALAGFNAQLDAAIGQSDALHTALSDAADDIASGQRNSADAASDSRNALAEARQAVENARTNFEQDVQPQLQELGRNVGIVADGIRSVKGEVDQLRAMLDTGDGSSLVTMRDAANGLADELQEQARDFQELQVKIAEARDTGDLSQLADIVGNDPELLASRLSAPVAVDREPVYEVSSFGVGMAPFYATLALWIGALIASVLMKTNVEDEYLGEDSDFTRNQAYLGRYATMALLGLAQSTFLVLCLIFFLEINPAHPFLLMGAAWVISLVFMLIIYTLVISFDSAGKAISVLLLVFQVSSAGGAYPLPLLPEWFQSISPWLPATYAIDALRSAIAGVYEGDIFKNLGMLLLFTIPILILGLWGRRLLDSYINRVQTGMAKTGVMQ</sequence>
<accession>A0A0F6QY43</accession>
<evidence type="ECO:0000256" key="1">
    <source>
        <dbReference type="ARBA" id="ARBA00004141"/>
    </source>
</evidence>
<dbReference type="HOGENOM" id="CLU_004534_2_0_11"/>
<keyword evidence="2" id="KW-0812">Transmembrane</keyword>
<proteinExistence type="predicted"/>
<evidence type="ECO:0000256" key="4">
    <source>
        <dbReference type="ARBA" id="ARBA00023136"/>
    </source>
</evidence>
<dbReference type="GO" id="GO:0140359">
    <property type="term" value="F:ABC-type transporter activity"/>
    <property type="evidence" value="ECO:0007669"/>
    <property type="project" value="InterPro"/>
</dbReference>
<dbReference type="Gene3D" id="3.40.1710.10">
    <property type="entry name" value="abc type-2 transporter like domain"/>
    <property type="match status" value="1"/>
</dbReference>
<feature type="domain" description="ABC-2 type transporter transmembrane" evidence="5">
    <location>
        <begin position="396"/>
        <end position="695"/>
    </location>
</feature>
<dbReference type="RefSeq" id="WP_035105574.1">
    <property type="nucleotide sequence ID" value="NZ_CP011311.1"/>
</dbReference>
<dbReference type="NCBIfam" id="TIGR03062">
    <property type="entry name" value="pip_yhgE_Cterm"/>
    <property type="match status" value="1"/>
</dbReference>
<organism evidence="6 7">
    <name type="scientific">Corynebacterium camporealensis</name>
    <dbReference type="NCBI Taxonomy" id="161896"/>
    <lineage>
        <taxon>Bacteria</taxon>
        <taxon>Bacillati</taxon>
        <taxon>Actinomycetota</taxon>
        <taxon>Actinomycetes</taxon>
        <taxon>Mycobacteriales</taxon>
        <taxon>Corynebacteriaceae</taxon>
        <taxon>Corynebacterium</taxon>
    </lineage>
</organism>
<dbReference type="NCBIfam" id="TIGR03061">
    <property type="entry name" value="pip_yhgE_Nterm"/>
    <property type="match status" value="1"/>
</dbReference>
<dbReference type="Pfam" id="PF12698">
    <property type="entry name" value="ABC2_membrane_3"/>
    <property type="match status" value="2"/>
</dbReference>
<dbReference type="STRING" id="161896.UL81_05370"/>
<evidence type="ECO:0000313" key="7">
    <source>
        <dbReference type="Proteomes" id="UP000033566"/>
    </source>
</evidence>
<dbReference type="GO" id="GO:0016020">
    <property type="term" value="C:membrane"/>
    <property type="evidence" value="ECO:0007669"/>
    <property type="project" value="UniProtKB-SubCell"/>
</dbReference>
<dbReference type="Proteomes" id="UP000033566">
    <property type="component" value="Chromosome"/>
</dbReference>
<feature type="domain" description="ABC-2 type transporter transmembrane" evidence="5">
    <location>
        <begin position="24"/>
        <end position="155"/>
    </location>
</feature>
<gene>
    <name evidence="6" type="ORF">UL81_05370</name>
</gene>
<dbReference type="PATRIC" id="fig|161896.4.peg.1054"/>
<evidence type="ECO:0000313" key="6">
    <source>
        <dbReference type="EMBL" id="AKE39043.1"/>
    </source>
</evidence>
<dbReference type="InterPro" id="IPR051328">
    <property type="entry name" value="T7SS_ABC-Transporter"/>
</dbReference>
<dbReference type="InterPro" id="IPR017500">
    <property type="entry name" value="Phage_infect_YhgE_N"/>
</dbReference>
<evidence type="ECO:0000256" key="2">
    <source>
        <dbReference type="ARBA" id="ARBA00022692"/>
    </source>
</evidence>
<keyword evidence="7" id="KW-1185">Reference proteome</keyword>
<dbReference type="AlphaFoldDB" id="A0A0F6QY43"/>
<dbReference type="PANTHER" id="PTHR43077">
    <property type="entry name" value="TRANSPORT PERMEASE YVFS-RELATED"/>
    <property type="match status" value="1"/>
</dbReference>
<dbReference type="KEGG" id="ccj:UL81_05370"/>
<protein>
    <submittedName>
        <fullName evidence="6">YhgE/Pip-like protein</fullName>
    </submittedName>
</protein>
<dbReference type="PANTHER" id="PTHR43077:SF10">
    <property type="entry name" value="TRANSPORT PERMEASE PROTEIN"/>
    <property type="match status" value="1"/>
</dbReference>
<reference evidence="6 7" key="1">
    <citation type="journal article" date="2015" name="Genome Announc.">
        <title>Complete Genome Sequence of Corynebacterium camporealensis DSM 44610, Isolated from the Milk of a Manchega Sheep with Subclinical Mastitis.</title>
        <authorList>
            <person name="Ruckert C."/>
            <person name="Albersmeier A."/>
            <person name="Winkler A."/>
            <person name="Tauch A."/>
        </authorList>
    </citation>
    <scope>NUCLEOTIDE SEQUENCE [LARGE SCALE GENOMIC DNA]</scope>
    <source>
        <strain evidence="6 7">DSM 44610</strain>
    </source>
</reference>
<dbReference type="OrthoDB" id="9811483at2"/>
<name>A0A0F6QY43_9CORY</name>